<feature type="binding site" evidence="7">
    <location>
        <position position="291"/>
    </location>
    <ligand>
        <name>Ca(2+)</name>
        <dbReference type="ChEBI" id="CHEBI:29108"/>
        <label>3</label>
    </ligand>
</feature>
<feature type="binding site" evidence="7">
    <location>
        <position position="291"/>
    </location>
    <ligand>
        <name>Ca(2+)</name>
        <dbReference type="ChEBI" id="CHEBI:29108"/>
        <label>1</label>
    </ligand>
</feature>
<keyword evidence="3" id="KW-0378">Hydrolase</keyword>
<feature type="binding site" evidence="7">
    <location>
        <position position="268"/>
    </location>
    <ligand>
        <name>Ca(2+)</name>
        <dbReference type="ChEBI" id="CHEBI:29108"/>
        <label>3</label>
    </ligand>
</feature>
<evidence type="ECO:0000256" key="1">
    <source>
        <dbReference type="ARBA" id="ARBA00022670"/>
    </source>
</evidence>
<dbReference type="Gene3D" id="3.40.390.10">
    <property type="entry name" value="Collagenase (Catalytic Domain)"/>
    <property type="match status" value="1"/>
</dbReference>
<evidence type="ECO:0000256" key="4">
    <source>
        <dbReference type="ARBA" id="ARBA00022833"/>
    </source>
</evidence>
<organism evidence="10 11">
    <name type="scientific">Ceratodon purpureus</name>
    <name type="common">Fire moss</name>
    <name type="synonym">Dicranum purpureum</name>
    <dbReference type="NCBI Taxonomy" id="3225"/>
    <lineage>
        <taxon>Eukaryota</taxon>
        <taxon>Viridiplantae</taxon>
        <taxon>Streptophyta</taxon>
        <taxon>Embryophyta</taxon>
        <taxon>Bryophyta</taxon>
        <taxon>Bryophytina</taxon>
        <taxon>Bryopsida</taxon>
        <taxon>Dicranidae</taxon>
        <taxon>Pseudoditrichales</taxon>
        <taxon>Ditrichaceae</taxon>
        <taxon>Ceratodon</taxon>
    </lineage>
</organism>
<feature type="transmembrane region" description="Helical" evidence="8">
    <location>
        <begin position="376"/>
        <end position="396"/>
    </location>
</feature>
<keyword evidence="8" id="KW-1133">Transmembrane helix</keyword>
<keyword evidence="8" id="KW-0472">Membrane</keyword>
<dbReference type="CDD" id="cd04278">
    <property type="entry name" value="ZnMc_MMP"/>
    <property type="match status" value="1"/>
</dbReference>
<dbReference type="EMBL" id="CM026426">
    <property type="protein sequence ID" value="KAG0571700.1"/>
    <property type="molecule type" value="Genomic_DNA"/>
</dbReference>
<dbReference type="PANTHER" id="PTHR10201:SF272">
    <property type="entry name" value="METALLOENDOPROTEINASE 5-MMP"/>
    <property type="match status" value="1"/>
</dbReference>
<evidence type="ECO:0000256" key="7">
    <source>
        <dbReference type="PIRSR" id="PIRSR621190-2"/>
    </source>
</evidence>
<feature type="binding site" evidence="7">
    <location>
        <position position="251"/>
    </location>
    <ligand>
        <name>Ca(2+)</name>
        <dbReference type="ChEBI" id="CHEBI:29108"/>
        <label>2</label>
    </ligand>
</feature>
<comment type="caution">
    <text evidence="10">The sequence shown here is derived from an EMBL/GenBank/DDBJ whole genome shotgun (WGS) entry which is preliminary data.</text>
</comment>
<keyword evidence="7" id="KW-0106">Calcium</keyword>
<dbReference type="GO" id="GO:0030574">
    <property type="term" value="P:collagen catabolic process"/>
    <property type="evidence" value="ECO:0007669"/>
    <property type="project" value="TreeGrafter"/>
</dbReference>
<name>A0A8T0HLI3_CERPU</name>
<dbReference type="SUPFAM" id="SSF47090">
    <property type="entry name" value="PGBD-like"/>
    <property type="match status" value="1"/>
</dbReference>
<keyword evidence="8" id="KW-0812">Transmembrane</keyword>
<keyword evidence="1" id="KW-0645">Protease</keyword>
<feature type="binding site" evidence="7">
    <location>
        <position position="324"/>
    </location>
    <ligand>
        <name>Zn(2+)</name>
        <dbReference type="ChEBI" id="CHEBI:29105"/>
        <label>2</label>
        <note>catalytic</note>
    </ligand>
</feature>
<evidence type="ECO:0000256" key="2">
    <source>
        <dbReference type="ARBA" id="ARBA00022723"/>
    </source>
</evidence>
<feature type="binding site" evidence="7">
    <location>
        <position position="269"/>
    </location>
    <ligand>
        <name>Ca(2+)</name>
        <dbReference type="ChEBI" id="CHEBI:29108"/>
        <label>3</label>
    </ligand>
</feature>
<dbReference type="GO" id="GO:0006508">
    <property type="term" value="P:proteolysis"/>
    <property type="evidence" value="ECO:0007669"/>
    <property type="project" value="UniProtKB-KW"/>
</dbReference>
<comment type="cofactor">
    <cofactor evidence="7">
        <name>Zn(2+)</name>
        <dbReference type="ChEBI" id="CHEBI:29105"/>
    </cofactor>
    <text evidence="7">Binds 2 Zn(2+) ions per subunit.</text>
</comment>
<keyword evidence="4 7" id="KW-0862">Zinc</keyword>
<feature type="binding site" evidence="7">
    <location>
        <position position="289"/>
    </location>
    <ligand>
        <name>Ca(2+)</name>
        <dbReference type="ChEBI" id="CHEBI:29108"/>
        <label>1</label>
    </ligand>
</feature>
<dbReference type="SMART" id="SM00235">
    <property type="entry name" value="ZnMc"/>
    <property type="match status" value="1"/>
</dbReference>
<keyword evidence="11" id="KW-1185">Reference proteome</keyword>
<dbReference type="PANTHER" id="PTHR10201">
    <property type="entry name" value="MATRIX METALLOPROTEINASE"/>
    <property type="match status" value="1"/>
</dbReference>
<dbReference type="AlphaFoldDB" id="A0A8T0HLI3"/>
<evidence type="ECO:0000259" key="9">
    <source>
        <dbReference type="SMART" id="SM00235"/>
    </source>
</evidence>
<evidence type="ECO:0000313" key="10">
    <source>
        <dbReference type="EMBL" id="KAG0571700.1"/>
    </source>
</evidence>
<dbReference type="PRINTS" id="PR00138">
    <property type="entry name" value="MATRIXIN"/>
</dbReference>
<feature type="binding site" evidence="7">
    <location>
        <position position="332"/>
    </location>
    <ligand>
        <name>Zn(2+)</name>
        <dbReference type="ChEBI" id="CHEBI:29105"/>
        <label>2</label>
        <note>catalytic</note>
    </ligand>
</feature>
<dbReference type="InterPro" id="IPR024079">
    <property type="entry name" value="MetalloPept_cat_dom_sf"/>
</dbReference>
<feature type="binding site" evidence="7">
    <location>
        <position position="318"/>
    </location>
    <ligand>
        <name>Zn(2+)</name>
        <dbReference type="ChEBI" id="CHEBI:29105"/>
        <label>2</label>
        <note>catalytic</note>
    </ligand>
</feature>
<dbReference type="GO" id="GO:0008270">
    <property type="term" value="F:zinc ion binding"/>
    <property type="evidence" value="ECO:0007669"/>
    <property type="project" value="InterPro"/>
</dbReference>
<keyword evidence="5" id="KW-0482">Metalloprotease</keyword>
<dbReference type="InterPro" id="IPR033739">
    <property type="entry name" value="M10A_MMP"/>
</dbReference>
<feature type="binding site" evidence="7">
    <location>
        <position position="286"/>
    </location>
    <ligand>
        <name>Zn(2+)</name>
        <dbReference type="ChEBI" id="CHEBI:29105"/>
        <label>1</label>
    </ligand>
</feature>
<dbReference type="GO" id="GO:0004222">
    <property type="term" value="F:metalloendopeptidase activity"/>
    <property type="evidence" value="ECO:0007669"/>
    <property type="project" value="InterPro"/>
</dbReference>
<feature type="active site" evidence="6">
    <location>
        <position position="315"/>
    </location>
</feature>
<evidence type="ECO:0000313" key="11">
    <source>
        <dbReference type="Proteomes" id="UP000822688"/>
    </source>
</evidence>
<sequence>MTRRRPLNNFLSPGLAPILVCGMLMMRQQLVYGHKHTSATGFSSPCLWCQESPKQKDDDDEMHSSPKALEALKDYLQQYGYLDADRGGTSPLLQEMGDAIGLLQQSMGLPETKNLDAITNAAVKEPRCGFPDYVHGRRISQPPRKLASVNVINAASLRPKGGGPRMTTALPNQGNYMTNRGSVVATEFAYFSGNPRWNSRLELTWALSTSRVTQRLPRDDIRSAFRHAFQLWAGTVPTFRFTEVQDYGAADVKISFVAGEHGDAQKFDGVLGIIAHAFSPEDGRVHFDDAEFWSVDVGSDKAPQALDLTSVAIHEVGHVIGLAHSPVRNSVMFPSIAPHHTKRDLSEDDVQGVRQLYELDLIPAPSPHLVRNRSNVVSLNWILLILHLFLNLLILFSEHMLQYLGKDEGKVSCVSSALERTANSASSVVIFH</sequence>
<proteinExistence type="predicted"/>
<feature type="binding site" evidence="7">
    <location>
        <position position="263"/>
    </location>
    <ligand>
        <name>Zn(2+)</name>
        <dbReference type="ChEBI" id="CHEBI:29105"/>
        <label>1</label>
    </ligand>
</feature>
<evidence type="ECO:0000256" key="3">
    <source>
        <dbReference type="ARBA" id="ARBA00022801"/>
    </source>
</evidence>
<evidence type="ECO:0000256" key="6">
    <source>
        <dbReference type="PIRSR" id="PIRSR621190-1"/>
    </source>
</evidence>
<dbReference type="InterPro" id="IPR001818">
    <property type="entry name" value="Pept_M10_metallopeptidase"/>
</dbReference>
<dbReference type="InterPro" id="IPR006026">
    <property type="entry name" value="Peptidase_Metallo"/>
</dbReference>
<dbReference type="InterPro" id="IPR036365">
    <property type="entry name" value="PGBD-like_sf"/>
</dbReference>
<gene>
    <name evidence="10" type="ORF">KC19_VG035000</name>
</gene>
<feature type="binding site" evidence="7">
    <location>
        <position position="288"/>
    </location>
    <ligand>
        <name>Ca(2+)</name>
        <dbReference type="ChEBI" id="CHEBI:29108"/>
        <label>3</label>
    </ligand>
</feature>
<dbReference type="SUPFAM" id="SSF55486">
    <property type="entry name" value="Metalloproteases ('zincins'), catalytic domain"/>
    <property type="match status" value="1"/>
</dbReference>
<dbReference type="InterPro" id="IPR021190">
    <property type="entry name" value="Pept_M10A"/>
</dbReference>
<evidence type="ECO:0000256" key="8">
    <source>
        <dbReference type="SAM" id="Phobius"/>
    </source>
</evidence>
<comment type="cofactor">
    <cofactor evidence="7">
        <name>Ca(2+)</name>
        <dbReference type="ChEBI" id="CHEBI:29108"/>
    </cofactor>
    <text evidence="7">Can bind about 5 Ca(2+) ions per subunit.</text>
</comment>
<dbReference type="Pfam" id="PF00413">
    <property type="entry name" value="Peptidase_M10"/>
    <property type="match status" value="1"/>
</dbReference>
<accession>A0A8T0HLI3</accession>
<protein>
    <recommendedName>
        <fullName evidence="9">Peptidase metallopeptidase domain-containing protein</fullName>
    </recommendedName>
</protein>
<dbReference type="GO" id="GO:0030198">
    <property type="term" value="P:extracellular matrix organization"/>
    <property type="evidence" value="ECO:0007669"/>
    <property type="project" value="TreeGrafter"/>
</dbReference>
<keyword evidence="2 7" id="KW-0479">Metal-binding</keyword>
<feature type="binding site" evidence="7">
    <location>
        <position position="276"/>
    </location>
    <ligand>
        <name>Zn(2+)</name>
        <dbReference type="ChEBI" id="CHEBI:29105"/>
        <label>1</label>
    </ligand>
</feature>
<evidence type="ECO:0000256" key="5">
    <source>
        <dbReference type="ARBA" id="ARBA00023049"/>
    </source>
</evidence>
<dbReference type="Proteomes" id="UP000822688">
    <property type="component" value="Chromosome V"/>
</dbReference>
<reference evidence="10" key="1">
    <citation type="submission" date="2020-06" db="EMBL/GenBank/DDBJ databases">
        <title>WGS assembly of Ceratodon purpureus strain R40.</title>
        <authorList>
            <person name="Carey S.B."/>
            <person name="Jenkins J."/>
            <person name="Shu S."/>
            <person name="Lovell J.T."/>
            <person name="Sreedasyam A."/>
            <person name="Maumus F."/>
            <person name="Tiley G.P."/>
            <person name="Fernandez-Pozo N."/>
            <person name="Barry K."/>
            <person name="Chen C."/>
            <person name="Wang M."/>
            <person name="Lipzen A."/>
            <person name="Daum C."/>
            <person name="Saski C.A."/>
            <person name="Payton A.C."/>
            <person name="Mcbreen J.C."/>
            <person name="Conrad R.E."/>
            <person name="Kollar L.M."/>
            <person name="Olsson S."/>
            <person name="Huttunen S."/>
            <person name="Landis J.B."/>
            <person name="Wickett N.J."/>
            <person name="Johnson M.G."/>
            <person name="Rensing S.A."/>
            <person name="Grimwood J."/>
            <person name="Schmutz J."/>
            <person name="Mcdaniel S.F."/>
        </authorList>
    </citation>
    <scope>NUCLEOTIDE SEQUENCE</scope>
    <source>
        <strain evidence="10">R40</strain>
    </source>
</reference>
<dbReference type="GO" id="GO:0031012">
    <property type="term" value="C:extracellular matrix"/>
    <property type="evidence" value="ECO:0007669"/>
    <property type="project" value="InterPro"/>
</dbReference>
<feature type="binding site" evidence="7">
    <location>
        <position position="261"/>
    </location>
    <ligand>
        <name>Zn(2+)</name>
        <dbReference type="ChEBI" id="CHEBI:29105"/>
        <label>1</label>
    </ligand>
</feature>
<feature type="binding site" evidence="7">
    <location>
        <position position="314"/>
    </location>
    <ligand>
        <name>Zn(2+)</name>
        <dbReference type="ChEBI" id="CHEBI:29105"/>
        <label>2</label>
        <note>catalytic</note>
    </ligand>
</feature>
<feature type="domain" description="Peptidase metallopeptidase" evidence="9">
    <location>
        <begin position="193"/>
        <end position="359"/>
    </location>
</feature>